<sequence length="463" mass="48481">MSAVTGVGLTHSATAQELNVAQETSAIQLGLNQSRLIRLPKDVSDIVMANPNVADAVVRSSRNIYVLGKGVGQTNLVAIDGDGQTVSNITISVERDLGSLRKAIRQYLPMTSIKVAMMNDNVVLSGTASTAGEVEKAASLAEAFLAVGPINNGDGAGNSGYSSIASGNAQGKQSGKIINLVQILGGQQVTLKVTVAEVDRNITKQLGVNLIREGGSGVRFNLLNNAINKGSATLGIGSTLAAYVNAMESAGVMKILAEPTLTAISGESARFKVGGEYNIINSLSENGRDSSSVAQVAYGIGLEFVPVVLSPGRISLKVVTDISEPDESKKEGIPGTKVIQLNRRYASSTIELPSGGSMMIAGLVQDKMSLQRDAVPGLSALPLVGAMFRNDVRKRSEKELVIIVTPYLAEPASEGDLSRPTDNLEFASDASATLLGQVNKVYGHKAEAIKNQRFNGNIGYINK</sequence>
<evidence type="ECO:0000313" key="1">
    <source>
        <dbReference type="Proteomes" id="UP000887579"/>
    </source>
</evidence>
<proteinExistence type="predicted"/>
<evidence type="ECO:0000313" key="2">
    <source>
        <dbReference type="WBParaSite" id="ES5_v2.g9178.t1"/>
    </source>
</evidence>
<protein>
    <submittedName>
        <fullName evidence="2">Pilus formation protein N-terminal domain-containing protein</fullName>
    </submittedName>
</protein>
<dbReference type="WBParaSite" id="ES5_v2.g9178.t1">
    <property type="protein sequence ID" value="ES5_v2.g9178.t1"/>
    <property type="gene ID" value="ES5_v2.g9178"/>
</dbReference>
<accession>A0AC34GW27</accession>
<dbReference type="Proteomes" id="UP000887579">
    <property type="component" value="Unplaced"/>
</dbReference>
<name>A0AC34GW27_9BILA</name>
<organism evidence="1 2">
    <name type="scientific">Panagrolaimus sp. ES5</name>
    <dbReference type="NCBI Taxonomy" id="591445"/>
    <lineage>
        <taxon>Eukaryota</taxon>
        <taxon>Metazoa</taxon>
        <taxon>Ecdysozoa</taxon>
        <taxon>Nematoda</taxon>
        <taxon>Chromadorea</taxon>
        <taxon>Rhabditida</taxon>
        <taxon>Tylenchina</taxon>
        <taxon>Panagrolaimomorpha</taxon>
        <taxon>Panagrolaimoidea</taxon>
        <taxon>Panagrolaimidae</taxon>
        <taxon>Panagrolaimus</taxon>
    </lineage>
</organism>
<reference evidence="2" key="1">
    <citation type="submission" date="2022-11" db="UniProtKB">
        <authorList>
            <consortium name="WormBaseParasite"/>
        </authorList>
    </citation>
    <scope>IDENTIFICATION</scope>
</reference>